<evidence type="ECO:0000313" key="1">
    <source>
        <dbReference type="EMBL" id="PON56034.1"/>
    </source>
</evidence>
<accession>A0A2P5C4X1</accession>
<organism evidence="1 2">
    <name type="scientific">Parasponia andersonii</name>
    <name type="common">Sponia andersonii</name>
    <dbReference type="NCBI Taxonomy" id="3476"/>
    <lineage>
        <taxon>Eukaryota</taxon>
        <taxon>Viridiplantae</taxon>
        <taxon>Streptophyta</taxon>
        <taxon>Embryophyta</taxon>
        <taxon>Tracheophyta</taxon>
        <taxon>Spermatophyta</taxon>
        <taxon>Magnoliopsida</taxon>
        <taxon>eudicotyledons</taxon>
        <taxon>Gunneridae</taxon>
        <taxon>Pentapetalae</taxon>
        <taxon>rosids</taxon>
        <taxon>fabids</taxon>
        <taxon>Rosales</taxon>
        <taxon>Cannabaceae</taxon>
        <taxon>Parasponia</taxon>
    </lineage>
</organism>
<reference evidence="2" key="1">
    <citation type="submission" date="2016-06" db="EMBL/GenBank/DDBJ databases">
        <title>Parallel loss of symbiosis genes in relatives of nitrogen-fixing non-legume Parasponia.</title>
        <authorList>
            <person name="Van Velzen R."/>
            <person name="Holmer R."/>
            <person name="Bu F."/>
            <person name="Rutten L."/>
            <person name="Van Zeijl A."/>
            <person name="Liu W."/>
            <person name="Santuari L."/>
            <person name="Cao Q."/>
            <person name="Sharma T."/>
            <person name="Shen D."/>
            <person name="Roswanjaya Y."/>
            <person name="Wardhani T."/>
            <person name="Kalhor M.S."/>
            <person name="Jansen J."/>
            <person name="Van den Hoogen J."/>
            <person name="Gungor B."/>
            <person name="Hartog M."/>
            <person name="Hontelez J."/>
            <person name="Verver J."/>
            <person name="Yang W.-C."/>
            <person name="Schijlen E."/>
            <person name="Repin R."/>
            <person name="Schilthuizen M."/>
            <person name="Schranz E."/>
            <person name="Heidstra R."/>
            <person name="Miyata K."/>
            <person name="Fedorova E."/>
            <person name="Kohlen W."/>
            <person name="Bisseling T."/>
            <person name="Smit S."/>
            <person name="Geurts R."/>
        </authorList>
    </citation>
    <scope>NUCLEOTIDE SEQUENCE [LARGE SCALE GENOMIC DNA]</scope>
    <source>
        <strain evidence="2">cv. WU1-14</strain>
    </source>
</reference>
<dbReference type="AlphaFoldDB" id="A0A2P5C4X1"/>
<dbReference type="Proteomes" id="UP000237105">
    <property type="component" value="Unassembled WGS sequence"/>
</dbReference>
<sequence length="67" mass="7965">MSNPKKRKLRVFKITTRVNSDQSGCSTFCGRIYLNYTIKCRYEGKKEEEEKINVFLHKLKPSSHRNK</sequence>
<keyword evidence="2" id="KW-1185">Reference proteome</keyword>
<comment type="caution">
    <text evidence="1">The sequence shown here is derived from an EMBL/GenBank/DDBJ whole genome shotgun (WGS) entry which is preliminary data.</text>
</comment>
<gene>
    <name evidence="1" type="ORF">PanWU01x14_183930</name>
</gene>
<dbReference type="EMBL" id="JXTB01000175">
    <property type="protein sequence ID" value="PON56034.1"/>
    <property type="molecule type" value="Genomic_DNA"/>
</dbReference>
<name>A0A2P5C4X1_PARAD</name>
<proteinExistence type="predicted"/>
<evidence type="ECO:0000313" key="2">
    <source>
        <dbReference type="Proteomes" id="UP000237105"/>
    </source>
</evidence>
<protein>
    <submittedName>
        <fullName evidence="1">Uncharacterized protein</fullName>
    </submittedName>
</protein>